<evidence type="ECO:0000256" key="6">
    <source>
        <dbReference type="SAM" id="MobiDB-lite"/>
    </source>
</evidence>
<evidence type="ECO:0000313" key="9">
    <source>
        <dbReference type="EMBL" id="CAK0746871.1"/>
    </source>
</evidence>
<feature type="region of interest" description="Disordered" evidence="6">
    <location>
        <begin position="930"/>
        <end position="959"/>
    </location>
</feature>
<dbReference type="SMART" id="SM00119">
    <property type="entry name" value="HECTc"/>
    <property type="match status" value="1"/>
</dbReference>
<feature type="repeat" description="RCC1" evidence="5">
    <location>
        <begin position="145"/>
        <end position="198"/>
    </location>
</feature>
<dbReference type="Gene3D" id="2.130.10.30">
    <property type="entry name" value="Regulator of chromosome condensation 1/beta-lactamase-inhibitor protein II"/>
    <property type="match status" value="2"/>
</dbReference>
<dbReference type="PRINTS" id="PR00633">
    <property type="entry name" value="RCCNDNSATION"/>
</dbReference>
<gene>
    <name evidence="9" type="ORF">CVIRNUC_001724</name>
</gene>
<keyword evidence="10" id="KW-1185">Reference proteome</keyword>
<proteinExistence type="predicted"/>
<dbReference type="EMBL" id="CAUYUE010000002">
    <property type="protein sequence ID" value="CAK0746871.1"/>
    <property type="molecule type" value="Genomic_DNA"/>
</dbReference>
<dbReference type="Pfam" id="PF22562">
    <property type="entry name" value="UBA_7"/>
    <property type="match status" value="1"/>
</dbReference>
<dbReference type="InterPro" id="IPR015940">
    <property type="entry name" value="UBA"/>
</dbReference>
<dbReference type="PROSITE" id="PS50012">
    <property type="entry name" value="RCC1_3"/>
    <property type="match status" value="4"/>
</dbReference>
<evidence type="ECO:0000256" key="5">
    <source>
        <dbReference type="PROSITE-ProRule" id="PRU00235"/>
    </source>
</evidence>
<dbReference type="PROSITE" id="PS50030">
    <property type="entry name" value="UBA"/>
    <property type="match status" value="1"/>
</dbReference>
<dbReference type="Proteomes" id="UP001314263">
    <property type="component" value="Unassembled WGS sequence"/>
</dbReference>
<dbReference type="InterPro" id="IPR035983">
    <property type="entry name" value="Hect_E3_ubiquitin_ligase"/>
</dbReference>
<feature type="repeat" description="RCC1" evidence="5">
    <location>
        <begin position="94"/>
        <end position="145"/>
    </location>
</feature>
<dbReference type="SUPFAM" id="SSF50985">
    <property type="entry name" value="RCC1/BLIP-II"/>
    <property type="match status" value="2"/>
</dbReference>
<dbReference type="SMART" id="SM00165">
    <property type="entry name" value="UBA"/>
    <property type="match status" value="1"/>
</dbReference>
<feature type="repeat" description="RCC1" evidence="5">
    <location>
        <begin position="199"/>
        <end position="250"/>
    </location>
</feature>
<dbReference type="Pfam" id="PF00415">
    <property type="entry name" value="RCC1"/>
    <property type="match status" value="4"/>
</dbReference>
<dbReference type="PANTHER" id="PTHR45622:SF60">
    <property type="entry name" value="UBIQUITIN-PROTEIN LIGASE E3A"/>
    <property type="match status" value="1"/>
</dbReference>
<evidence type="ECO:0000259" key="7">
    <source>
        <dbReference type="PROSITE" id="PS50030"/>
    </source>
</evidence>
<dbReference type="Gene3D" id="3.30.2410.10">
    <property type="entry name" value="Hect, E3 ligase catalytic domain"/>
    <property type="match status" value="1"/>
</dbReference>
<dbReference type="SUPFAM" id="SSF56204">
    <property type="entry name" value="Hect, E3 ligase catalytic domain"/>
    <property type="match status" value="1"/>
</dbReference>
<evidence type="ECO:0000256" key="1">
    <source>
        <dbReference type="ARBA" id="ARBA00022679"/>
    </source>
</evidence>
<reference evidence="9 10" key="1">
    <citation type="submission" date="2023-10" db="EMBL/GenBank/DDBJ databases">
        <authorList>
            <person name="Maclean D."/>
            <person name="Macfadyen A."/>
        </authorList>
    </citation>
    <scope>NUCLEOTIDE SEQUENCE [LARGE SCALE GENOMIC DNA]</scope>
</reference>
<dbReference type="PROSITE" id="PS00626">
    <property type="entry name" value="RCC1_2"/>
    <property type="match status" value="3"/>
</dbReference>
<dbReference type="Gene3D" id="1.10.8.10">
    <property type="entry name" value="DNA helicase RuvA subunit, C-terminal domain"/>
    <property type="match status" value="1"/>
</dbReference>
<dbReference type="PROSITE" id="PS50237">
    <property type="entry name" value="HECT"/>
    <property type="match status" value="1"/>
</dbReference>
<dbReference type="PANTHER" id="PTHR45622">
    <property type="entry name" value="UBIQUITIN-PROTEIN LIGASE E3A-RELATED"/>
    <property type="match status" value="1"/>
</dbReference>
<dbReference type="Gene3D" id="3.90.1750.10">
    <property type="entry name" value="Hect, E3 ligase catalytic domains"/>
    <property type="match status" value="1"/>
</dbReference>
<evidence type="ECO:0000259" key="8">
    <source>
        <dbReference type="PROSITE" id="PS50237"/>
    </source>
</evidence>
<dbReference type="CDD" id="cd00078">
    <property type="entry name" value="HECTc"/>
    <property type="match status" value="1"/>
</dbReference>
<sequence>MSMDEEAIAAGLRRLRINKQLSAVKEDDYAVSPSSPLVSTALDDNGWVCGSNHAGQLGVGGTADVQEPQVLQVVRHWAALSLGGSHAAGVSRDAECYTWGCNDLGQLGYSAGEAKHVPTKMDILRGWDVRAIACGADHTVAITPEDIISWGGNTHGQCGQGERAEIMSVKPRSIKPLQGISIAQVVCGRYHTLCVTATSQVYSWGCNSSGQLGLGDFVDRRAPAHIEGLWALPVTSLAAGDSHSAALTANGFLFAWGANEKGQLGLPRAAEAAAQVQRTASERQRARRVVNQRFLTAMLEMGIPLDKAELALSETGNVGVEVATEWLFSVPDHILHKHLASDSNTPVAEVASPEDHRVFTPRRVRLQNVRAVAAGGAHTAAVTEGSVYSWGSNSAGQLGSRTFRDKAAPTEVKDLAGKGVAQVACGAEHSLFLLRDGTVYGCGSTEHGQLPYLRYSQDGSSDGPEAASMSAAELEDIPARNEITIPTRLRLPVRQSRGGQQPVVSAIAAGGNSSAFLTSTPDEFPAQSGPHLLDRLQSCMDAAASTAPDVHTENGVEHSNASRTLRPLIKAIEMVFGSAAALSATFGYKDKVGIDVKLLDEVQSRLLGLYRQPKGDPLTQHPSTIFQESVTTTLYKATMQLLDDLHSNCRMLGVPERAQVVLAAVQSPLLEDTKHASVLVPRLCSCILMAPQHCRHTLVNWWSDYPEDLLTQRVLQPLQKYLTTELVVTKKLTVSVMNTIKVLAKIEEANQIGRNLPPEAFYNELISEKLDVEDHYVAWRQTHDSPNHGMTVDGPFSFCSFPFLLNPRAKSKLLHTEARCLMTQTIHQARAEFAHGGNRQRSLASSDERVLPDTKAHLRAPRDDSPQAQPSSPMHRSDRDRRERRRRDRNSLRGIWQGIWRNHPEQDASPGSAGRLTGSVLRHGSLEATGARLRGHSQGSEVPASRLQSPFATAEPPLQDYQVDERMAAAREVTALRSTGTPGGSGHASPTAAMIAASAAASRDSLAEMVATHAKLFRQGSMNLPRPEDSGVPATHPDMCILRIRRQHLLEDALNEIARQRSKDLFKPLRVHFIGEDGIDAGGVKKEFFQLLMTELLSPDYGMLVFQPDSRTYWFNASSLEAEDEFMLIGLVLGLAVYNAVLLDFPLPIALYRKLLGQPTGLRDLRDMDPPLGRSLQNLLDMDPELIESLGLTFVVDLPGIGQPMSILLIENGDEVAVTMDNMREYAQAHVDCILNTSIEKQFEAFARGFMMLCGGPAIHLFSATELERLVCGNPLLDFRALQASARYDGGYHAEHKAVKWLWEIVNELDDEEQRRFLKFFTGSDRAPIGGLGNLRCVLQRDGPDSQKLPTSHTCFNTLLLPSYRSKDLMANRLKLAIMNSEGFGLE</sequence>
<dbReference type="SUPFAM" id="SSF46934">
    <property type="entry name" value="UBA-like"/>
    <property type="match status" value="1"/>
</dbReference>
<dbReference type="InterPro" id="IPR051709">
    <property type="entry name" value="Ub-ligase/GTPase-reg"/>
</dbReference>
<feature type="domain" description="HECT" evidence="8">
    <location>
        <begin position="1061"/>
        <end position="1387"/>
    </location>
</feature>
<protein>
    <submittedName>
        <fullName evidence="9">Uncharacterized protein</fullName>
    </submittedName>
</protein>
<feature type="active site" description="Glycyl thioester intermediate" evidence="4">
    <location>
        <position position="1355"/>
    </location>
</feature>
<keyword evidence="2" id="KW-0677">Repeat</keyword>
<feature type="domain" description="UBA" evidence="7">
    <location>
        <begin position="289"/>
        <end position="330"/>
    </location>
</feature>
<feature type="repeat" description="RCC1" evidence="5">
    <location>
        <begin position="385"/>
        <end position="436"/>
    </location>
</feature>
<dbReference type="InterPro" id="IPR000569">
    <property type="entry name" value="HECT_dom"/>
</dbReference>
<name>A0AAV1HUV2_9CHLO</name>
<evidence type="ECO:0000256" key="3">
    <source>
        <dbReference type="ARBA" id="ARBA00022786"/>
    </source>
</evidence>
<dbReference type="Pfam" id="PF00632">
    <property type="entry name" value="HECT"/>
    <property type="match status" value="1"/>
</dbReference>
<keyword evidence="1" id="KW-0808">Transferase</keyword>
<dbReference type="InterPro" id="IPR009060">
    <property type="entry name" value="UBA-like_sf"/>
</dbReference>
<feature type="compositionally biased region" description="Basic and acidic residues" evidence="6">
    <location>
        <begin position="856"/>
        <end position="865"/>
    </location>
</feature>
<evidence type="ECO:0000256" key="2">
    <source>
        <dbReference type="ARBA" id="ARBA00022737"/>
    </source>
</evidence>
<organism evidence="9 10">
    <name type="scientific">Coccomyxa viridis</name>
    <dbReference type="NCBI Taxonomy" id="1274662"/>
    <lineage>
        <taxon>Eukaryota</taxon>
        <taxon>Viridiplantae</taxon>
        <taxon>Chlorophyta</taxon>
        <taxon>core chlorophytes</taxon>
        <taxon>Trebouxiophyceae</taxon>
        <taxon>Trebouxiophyceae incertae sedis</taxon>
        <taxon>Coccomyxaceae</taxon>
        <taxon>Coccomyxa</taxon>
    </lineage>
</organism>
<dbReference type="InterPro" id="IPR000408">
    <property type="entry name" value="Reg_chr_condens"/>
</dbReference>
<evidence type="ECO:0000313" key="10">
    <source>
        <dbReference type="Proteomes" id="UP001314263"/>
    </source>
</evidence>
<dbReference type="GO" id="GO:0061630">
    <property type="term" value="F:ubiquitin protein ligase activity"/>
    <property type="evidence" value="ECO:0007669"/>
    <property type="project" value="TreeGrafter"/>
</dbReference>
<keyword evidence="3 4" id="KW-0833">Ubl conjugation pathway</keyword>
<evidence type="ECO:0000256" key="4">
    <source>
        <dbReference type="PROSITE-ProRule" id="PRU00104"/>
    </source>
</evidence>
<dbReference type="FunFam" id="3.30.2410.10:FF:000003">
    <property type="entry name" value="probable E3 ubiquitin-protein ligase HERC4 isoform X1"/>
    <property type="match status" value="1"/>
</dbReference>
<accession>A0AAV1HUV2</accession>
<feature type="region of interest" description="Disordered" evidence="6">
    <location>
        <begin position="856"/>
        <end position="918"/>
    </location>
</feature>
<dbReference type="InterPro" id="IPR009091">
    <property type="entry name" value="RCC1/BLIP-II"/>
</dbReference>
<dbReference type="Gene3D" id="3.30.2160.10">
    <property type="entry name" value="Hect, E3 ligase catalytic domain"/>
    <property type="match status" value="1"/>
</dbReference>
<comment type="caution">
    <text evidence="9">The sequence shown here is derived from an EMBL/GenBank/DDBJ whole genome shotgun (WGS) entry which is preliminary data.</text>
</comment>